<accession>A0A411AXV5</accession>
<feature type="region of interest" description="Disordered" evidence="1">
    <location>
        <begin position="107"/>
        <end position="128"/>
    </location>
</feature>
<evidence type="ECO:0000313" key="2">
    <source>
        <dbReference type="EMBL" id="QAX92916.1"/>
    </source>
</evidence>
<keyword evidence="3" id="KW-1185">Reference proteome</keyword>
<evidence type="ECO:0000256" key="1">
    <source>
        <dbReference type="SAM" id="MobiDB-lite"/>
    </source>
</evidence>
<reference evidence="2 3" key="1">
    <citation type="submission" date="2018-12" db="EMBL/GenBank/DDBJ databases">
        <authorList>
            <person name="Huynh A."/>
            <person name="Morcos G.S."/>
            <person name="Braun J."/>
            <person name="Danaila R."/>
            <person name="Emelio N."/>
            <person name="Mathyvannan S."/>
            <person name="Miner K."/>
            <person name="Nayak R."/>
            <person name="Norman C."/>
            <person name="Tran V."/>
            <person name="Wang J."/>
            <person name="Moy A."/>
            <person name="deCarvalho T."/>
            <person name="Erill I."/>
            <person name="Caruso S.M."/>
            <person name="Garlena R.A."/>
            <person name="Russell D.A."/>
            <person name="Pope W.H."/>
            <person name="Jacobs-Sera D."/>
            <person name="Hatfull G.F."/>
        </authorList>
    </citation>
    <scope>NUCLEOTIDE SEQUENCE [LARGE SCALE GENOMIC DNA]</scope>
</reference>
<organism evidence="2 3">
    <name type="scientific">Streptomyces phage WheeHeim</name>
    <dbReference type="NCBI Taxonomy" id="2500797"/>
    <lineage>
        <taxon>Viruses</taxon>
        <taxon>Varidnaviria</taxon>
        <taxon>Bamfordvirae</taxon>
        <taxon>Preplasmiviricota</taxon>
        <taxon>Prepoliviricotina</taxon>
        <taxon>Tectiliviricetes</taxon>
        <taxon>Kalamavirales</taxon>
        <taxon>Tectiviridae</taxon>
        <taxon>Deltatectivirus</taxon>
        <taxon>Deltatectivirus wheeheim</taxon>
    </lineage>
</organism>
<proteinExistence type="predicted"/>
<protein>
    <submittedName>
        <fullName evidence="2">Uncharacterized protein</fullName>
    </submittedName>
</protein>
<dbReference type="EMBL" id="MK305890">
    <property type="protein sequence ID" value="QAX92916.1"/>
    <property type="molecule type" value="Genomic_DNA"/>
</dbReference>
<dbReference type="GeneID" id="65073103"/>
<feature type="compositionally biased region" description="Polar residues" evidence="1">
    <location>
        <begin position="118"/>
        <end position="128"/>
    </location>
</feature>
<dbReference type="Proteomes" id="UP000290981">
    <property type="component" value="Segment"/>
</dbReference>
<evidence type="ECO:0000313" key="3">
    <source>
        <dbReference type="Proteomes" id="UP000290981"/>
    </source>
</evidence>
<dbReference type="KEGG" id="vg:65073103"/>
<sequence>MSDFLTGLSASTAELPKSEGGRGRKVKDNPFTAWVRDSYADGNGRQVELNGANAKEACYLIRQAAQDLGLGVRVVVLNSKGIKLDAKSVADMADKNSTAKVRVMFQGKEKRAYERRQGTTATGTTPAE</sequence>
<gene>
    <name evidence="2" type="primary">8</name>
    <name evidence="2" type="ORF">SEA_WHEEHEIM_8</name>
</gene>
<dbReference type="RefSeq" id="YP_010084067.1">
    <property type="nucleotide sequence ID" value="NC_055060.1"/>
</dbReference>
<name>A0A411AXV5_9VIRU</name>
<feature type="compositionally biased region" description="Basic and acidic residues" evidence="1">
    <location>
        <begin position="107"/>
        <end position="117"/>
    </location>
</feature>